<evidence type="ECO:0000256" key="6">
    <source>
        <dbReference type="ARBA" id="ARBA00025737"/>
    </source>
</evidence>
<dbReference type="Pfam" id="PF21105">
    <property type="entry name" value="DyP_N"/>
    <property type="match status" value="1"/>
</dbReference>
<dbReference type="InterPro" id="IPR011008">
    <property type="entry name" value="Dimeric_a/b-barrel"/>
</dbReference>
<dbReference type="InterPro" id="IPR049509">
    <property type="entry name" value="DyP_N"/>
</dbReference>
<dbReference type="Proteomes" id="UP001500893">
    <property type="component" value="Unassembled WGS sequence"/>
</dbReference>
<keyword evidence="3" id="KW-0479">Metal-binding</keyword>
<evidence type="ECO:0000256" key="2">
    <source>
        <dbReference type="ARBA" id="ARBA00022559"/>
    </source>
</evidence>
<dbReference type="RefSeq" id="WP_345055941.1">
    <property type="nucleotide sequence ID" value="NZ_BAAAVM010000085.1"/>
</dbReference>
<comment type="caution">
    <text evidence="8">The sequence shown here is derived from an EMBL/GenBank/DDBJ whole genome shotgun (WGS) entry which is preliminary data.</text>
</comment>
<dbReference type="PROSITE" id="PS51404">
    <property type="entry name" value="DYP_PEROXIDASE"/>
    <property type="match status" value="1"/>
</dbReference>
<comment type="similarity">
    <text evidence="6">Belongs to the DyP-type peroxidase family.</text>
</comment>
<reference evidence="9" key="1">
    <citation type="journal article" date="2019" name="Int. J. Syst. Evol. Microbiol.">
        <title>The Global Catalogue of Microorganisms (GCM) 10K type strain sequencing project: providing services to taxonomists for standard genome sequencing and annotation.</title>
        <authorList>
            <consortium name="The Broad Institute Genomics Platform"/>
            <consortium name="The Broad Institute Genome Sequencing Center for Infectious Disease"/>
            <person name="Wu L."/>
            <person name="Ma J."/>
        </authorList>
    </citation>
    <scope>NUCLEOTIDE SEQUENCE [LARGE SCALE GENOMIC DNA]</scope>
    <source>
        <strain evidence="9">JCM 11574</strain>
    </source>
</reference>
<gene>
    <name evidence="8" type="ORF">GCM10010521_50500</name>
</gene>
<dbReference type="EMBL" id="BAAAVM010000085">
    <property type="protein sequence ID" value="GAA3156355.1"/>
    <property type="molecule type" value="Genomic_DNA"/>
</dbReference>
<keyword evidence="9" id="KW-1185">Reference proteome</keyword>
<dbReference type="SUPFAM" id="SSF54909">
    <property type="entry name" value="Dimeric alpha+beta barrel"/>
    <property type="match status" value="1"/>
</dbReference>
<proteinExistence type="inferred from homology"/>
<evidence type="ECO:0000313" key="9">
    <source>
        <dbReference type="Proteomes" id="UP001500893"/>
    </source>
</evidence>
<accession>A0ABP6NRV2</accession>
<dbReference type="InterPro" id="IPR006314">
    <property type="entry name" value="Dyp_peroxidase"/>
</dbReference>
<keyword evidence="5" id="KW-0408">Iron</keyword>
<organism evidence="8 9">
    <name type="scientific">Streptomyces rameus</name>
    <dbReference type="NCBI Taxonomy" id="68261"/>
    <lineage>
        <taxon>Bacteria</taxon>
        <taxon>Bacillati</taxon>
        <taxon>Actinomycetota</taxon>
        <taxon>Actinomycetes</taxon>
        <taxon>Kitasatosporales</taxon>
        <taxon>Streptomycetaceae</taxon>
        <taxon>Streptomyces</taxon>
    </lineage>
</organism>
<protein>
    <recommendedName>
        <fullName evidence="7">DyP dimeric alpha+beta barrel domain-containing protein</fullName>
    </recommendedName>
</protein>
<keyword evidence="4" id="KW-0560">Oxidoreductase</keyword>
<comment type="cofactor">
    <cofactor evidence="1">
        <name>heme b</name>
        <dbReference type="ChEBI" id="CHEBI:60344"/>
    </cofactor>
</comment>
<keyword evidence="2" id="KW-0575">Peroxidase</keyword>
<name>A0ABP6NRV2_9ACTN</name>
<sequence length="196" mass="21508">MTATEAPPLELDEIQGIVLRSRPSPYVGTYILLRVDDPGSGRELMGRLAGLVDSAANWWQPPLPALLNVAVTYRGLEALQVPPASLSSFPEEFRQGMAARAGLLGDTGESAPAHWEPPFGTGQVHLVLSLVAADQESLAVVLERARQARVQLPGVQVVYRQELYLWSGSQALCDSRKNPEDTRRHMLEGWVKVYQP</sequence>
<evidence type="ECO:0000259" key="7">
    <source>
        <dbReference type="Pfam" id="PF21105"/>
    </source>
</evidence>
<feature type="domain" description="DyP dimeric alpha+beta barrel" evidence="7">
    <location>
        <begin position="66"/>
        <end position="144"/>
    </location>
</feature>
<evidence type="ECO:0000256" key="1">
    <source>
        <dbReference type="ARBA" id="ARBA00001970"/>
    </source>
</evidence>
<evidence type="ECO:0000256" key="3">
    <source>
        <dbReference type="ARBA" id="ARBA00022723"/>
    </source>
</evidence>
<evidence type="ECO:0000313" key="8">
    <source>
        <dbReference type="EMBL" id="GAA3156355.1"/>
    </source>
</evidence>
<evidence type="ECO:0000256" key="4">
    <source>
        <dbReference type="ARBA" id="ARBA00023002"/>
    </source>
</evidence>
<evidence type="ECO:0000256" key="5">
    <source>
        <dbReference type="ARBA" id="ARBA00023004"/>
    </source>
</evidence>